<name>A0ABD3IAD3_9MARC</name>
<evidence type="ECO:0000313" key="3">
    <source>
        <dbReference type="Proteomes" id="UP001633002"/>
    </source>
</evidence>
<dbReference type="Pfam" id="PF00078">
    <property type="entry name" value="RVT_1"/>
    <property type="match status" value="1"/>
</dbReference>
<evidence type="ECO:0000313" key="2">
    <source>
        <dbReference type="EMBL" id="KAL3700623.1"/>
    </source>
</evidence>
<proteinExistence type="predicted"/>
<protein>
    <recommendedName>
        <fullName evidence="1">Reverse transcriptase domain-containing protein</fullName>
    </recommendedName>
</protein>
<dbReference type="AlphaFoldDB" id="A0ABD3IAD3"/>
<sequence length="262" mass="29626">MTWSTTAPTLLRLAEQGLQNSRLPPHFTAGDIVLLPKDGDQTLLQNKRPITLLNAGYKIVAKLLQNRMAPVMQTIVPWEQNAFLQGRNLHATVFLCNQAVWEAKSSGMDSVLLKVDFRKAYDSLSWNILFKAMDRMGFGQKFINCIKALTSTAASAIIINKTRSKPLDIGRAGHFADETHLMLKAEPLNLLNAKEAISTFGRASGLQVQWSKSLATWISQTTRPPWTDQLNWRWTQNQEEHKMLGFIFTVAIDQDTIFRRCL</sequence>
<evidence type="ECO:0000259" key="1">
    <source>
        <dbReference type="Pfam" id="PF00078"/>
    </source>
</evidence>
<feature type="domain" description="Reverse transcriptase" evidence="1">
    <location>
        <begin position="36"/>
        <end position="148"/>
    </location>
</feature>
<reference evidence="2 3" key="1">
    <citation type="submission" date="2024-09" db="EMBL/GenBank/DDBJ databases">
        <title>Chromosome-scale assembly of Riccia sorocarpa.</title>
        <authorList>
            <person name="Paukszto L."/>
        </authorList>
    </citation>
    <scope>NUCLEOTIDE SEQUENCE [LARGE SCALE GENOMIC DNA]</scope>
    <source>
        <strain evidence="2">LP-2024</strain>
        <tissue evidence="2">Aerial parts of the thallus</tissue>
    </source>
</reference>
<dbReference type="EMBL" id="JBJQOH010000001">
    <property type="protein sequence ID" value="KAL3700623.1"/>
    <property type="molecule type" value="Genomic_DNA"/>
</dbReference>
<keyword evidence="3" id="KW-1185">Reference proteome</keyword>
<dbReference type="PANTHER" id="PTHR31635">
    <property type="entry name" value="REVERSE TRANSCRIPTASE DOMAIN-CONTAINING PROTEIN-RELATED"/>
    <property type="match status" value="1"/>
</dbReference>
<dbReference type="Proteomes" id="UP001633002">
    <property type="component" value="Unassembled WGS sequence"/>
</dbReference>
<dbReference type="InterPro" id="IPR000477">
    <property type="entry name" value="RT_dom"/>
</dbReference>
<dbReference type="PANTHER" id="PTHR31635:SF196">
    <property type="entry name" value="REVERSE TRANSCRIPTASE DOMAIN-CONTAINING PROTEIN-RELATED"/>
    <property type="match status" value="1"/>
</dbReference>
<organism evidence="2 3">
    <name type="scientific">Riccia sorocarpa</name>
    <dbReference type="NCBI Taxonomy" id="122646"/>
    <lineage>
        <taxon>Eukaryota</taxon>
        <taxon>Viridiplantae</taxon>
        <taxon>Streptophyta</taxon>
        <taxon>Embryophyta</taxon>
        <taxon>Marchantiophyta</taxon>
        <taxon>Marchantiopsida</taxon>
        <taxon>Marchantiidae</taxon>
        <taxon>Marchantiales</taxon>
        <taxon>Ricciaceae</taxon>
        <taxon>Riccia</taxon>
    </lineage>
</organism>
<comment type="caution">
    <text evidence="2">The sequence shown here is derived from an EMBL/GenBank/DDBJ whole genome shotgun (WGS) entry which is preliminary data.</text>
</comment>
<gene>
    <name evidence="2" type="ORF">R1sor_018645</name>
</gene>
<dbReference type="CDD" id="cd01650">
    <property type="entry name" value="RT_nLTR_like"/>
    <property type="match status" value="1"/>
</dbReference>
<accession>A0ABD3IAD3</accession>